<organism evidence="2 3">
    <name type="scientific">Pustulibacterium marinum</name>
    <dbReference type="NCBI Taxonomy" id="1224947"/>
    <lineage>
        <taxon>Bacteria</taxon>
        <taxon>Pseudomonadati</taxon>
        <taxon>Bacteroidota</taxon>
        <taxon>Flavobacteriia</taxon>
        <taxon>Flavobacteriales</taxon>
        <taxon>Flavobacteriaceae</taxon>
        <taxon>Pustulibacterium</taxon>
    </lineage>
</organism>
<sequence length="196" mass="22604">MKRWIFIGSILLIFGVAGVWMCKNFNFNSDYEIGQQIDALNGVKVYYNGGVSNVTERNTTSEGYNLGLKYQCVEFVKRYYYKHLNHKMPDSYGNAKDFFDMSVKDGQQNKQRGLTQYTNLSKAKPQVNDLLIFNGTIFNKYGHVAIISEVTDTEIEIVQQNPGQFGSSREHYKLLNEQGKWQIDNASILGWLRKEK</sequence>
<evidence type="ECO:0000259" key="1">
    <source>
        <dbReference type="PROSITE" id="PS50911"/>
    </source>
</evidence>
<dbReference type="Pfam" id="PF05257">
    <property type="entry name" value="CHAP"/>
    <property type="match status" value="1"/>
</dbReference>
<proteinExistence type="predicted"/>
<dbReference type="InterPro" id="IPR007921">
    <property type="entry name" value="CHAP_dom"/>
</dbReference>
<accession>A0A1I7II64</accession>
<dbReference type="STRING" id="1224947.SAMN05216480_11678"/>
<dbReference type="PANTHER" id="PTHR30094:SF0">
    <property type="entry name" value="BIFUNCTIONAL GLUTATHIONYLSPERMIDINE SYNTHETASE_AMIDASE-RELATED"/>
    <property type="match status" value="1"/>
</dbReference>
<dbReference type="InterPro" id="IPR038765">
    <property type="entry name" value="Papain-like_cys_pep_sf"/>
</dbReference>
<dbReference type="GO" id="GO:0016874">
    <property type="term" value="F:ligase activity"/>
    <property type="evidence" value="ECO:0007669"/>
    <property type="project" value="TreeGrafter"/>
</dbReference>
<dbReference type="PANTHER" id="PTHR30094">
    <property type="entry name" value="BIFUNCTIONAL GLUTATHIONYLSPERMIDINE SYNTHETASE/AMIDASE-RELATED"/>
    <property type="match status" value="1"/>
</dbReference>
<dbReference type="AlphaFoldDB" id="A0A1I7II64"/>
<protein>
    <submittedName>
        <fullName evidence="2">CHAP domain-containing protein</fullName>
    </submittedName>
</protein>
<gene>
    <name evidence="2" type="ORF">SAMN05216480_11678</name>
</gene>
<dbReference type="Gene3D" id="3.90.1720.10">
    <property type="entry name" value="endopeptidase domain like (from Nostoc punctiforme)"/>
    <property type="match status" value="1"/>
</dbReference>
<dbReference type="SUPFAM" id="SSF54001">
    <property type="entry name" value="Cysteine proteinases"/>
    <property type="match status" value="1"/>
</dbReference>
<evidence type="ECO:0000313" key="2">
    <source>
        <dbReference type="EMBL" id="SFU72634.1"/>
    </source>
</evidence>
<dbReference type="InterPro" id="IPR051705">
    <property type="entry name" value="Gsp_Synthetase/Amidase"/>
</dbReference>
<dbReference type="Proteomes" id="UP000199138">
    <property type="component" value="Unassembled WGS sequence"/>
</dbReference>
<name>A0A1I7II64_9FLAO</name>
<dbReference type="PROSITE" id="PS50911">
    <property type="entry name" value="CHAP"/>
    <property type="match status" value="1"/>
</dbReference>
<dbReference type="RefSeq" id="WP_245766611.1">
    <property type="nucleotide sequence ID" value="NZ_FPBK01000016.1"/>
</dbReference>
<keyword evidence="3" id="KW-1185">Reference proteome</keyword>
<dbReference type="EMBL" id="FPBK01000016">
    <property type="protein sequence ID" value="SFU72634.1"/>
    <property type="molecule type" value="Genomic_DNA"/>
</dbReference>
<feature type="domain" description="Peptidase C51" evidence="1">
    <location>
        <begin position="47"/>
        <end position="193"/>
    </location>
</feature>
<reference evidence="2 3" key="1">
    <citation type="submission" date="2016-10" db="EMBL/GenBank/DDBJ databases">
        <authorList>
            <person name="de Groot N.N."/>
        </authorList>
    </citation>
    <scope>NUCLEOTIDE SEQUENCE [LARGE SCALE GENOMIC DNA]</scope>
    <source>
        <strain evidence="2 3">CGMCC 1.12333</strain>
    </source>
</reference>
<evidence type="ECO:0000313" key="3">
    <source>
        <dbReference type="Proteomes" id="UP000199138"/>
    </source>
</evidence>